<dbReference type="Pfam" id="PF13006">
    <property type="entry name" value="Nterm_IS4"/>
    <property type="match status" value="1"/>
</dbReference>
<dbReference type="PANTHER" id="PTHR37529:SF1">
    <property type="entry name" value="TRANSPOSASE INSG FOR INSERTION SEQUENCE ELEMENT IS4-RELATED"/>
    <property type="match status" value="1"/>
</dbReference>
<name>L1L0Q6_9ACTN</name>
<dbReference type="PATRIC" id="fig|698759.3.peg.2755"/>
<organism evidence="3 4">
    <name type="scientific">Streptomyces ipomoeae 91-03</name>
    <dbReference type="NCBI Taxonomy" id="698759"/>
    <lineage>
        <taxon>Bacteria</taxon>
        <taxon>Bacillati</taxon>
        <taxon>Actinomycetota</taxon>
        <taxon>Actinomycetes</taxon>
        <taxon>Kitasatosporales</taxon>
        <taxon>Streptomycetaceae</taxon>
        <taxon>Streptomyces</taxon>
    </lineage>
</organism>
<evidence type="ECO:0000259" key="2">
    <source>
        <dbReference type="Pfam" id="PF13006"/>
    </source>
</evidence>
<dbReference type="SUPFAM" id="SSF53098">
    <property type="entry name" value="Ribonuclease H-like"/>
    <property type="match status" value="1"/>
</dbReference>
<sequence>MSRSRFVGAPLSVQCATAGAVGGRSWVWLPGHLGALTRWVPPSLVDEVVQAAGCVERRVRLLPARVVVYFVLVLGLFGECGYRRVWSAMTAGWPRGMVADPSAAALRQARQRLGVKPLMMLFDRLRGPVGTAATPGVFWRGLRLVAWDGTCLEVADSPQNVACFRRHAARTSRPAGYPQLRLTALVECGTRALIDAVFGSQQYTELPQARCLLASLRPGMLLLADRGYDGFEALRDAAATGADLLWRVQSGRLLPVIRPLPDGTHLTLVTDRRSADRLAKWQQRGRRTAMPALTALTLRVISYQITVTRPDGTSCAGTVRLVTTLLDPKRYPAAELAALYHQRWEIETAFYGLKVTLRGADRVLRSRTPAGVEQELFALLALYQASRRAISEAATSAHLDPDRLSLTIALHTIRLTVINARTSDPANLVAALVHTRNLAPARRRSRTSPRRVKRTLSPYAYNKIKGSVGHKTPVITTITLTSHPTTTEPP</sequence>
<dbReference type="InterPro" id="IPR024473">
    <property type="entry name" value="Transposases_IS4_N"/>
</dbReference>
<dbReference type="Pfam" id="PF01609">
    <property type="entry name" value="DDE_Tnp_1"/>
    <property type="match status" value="1"/>
</dbReference>
<dbReference type="NCBIfam" id="NF033592">
    <property type="entry name" value="transpos_IS4_1"/>
    <property type="match status" value="1"/>
</dbReference>
<dbReference type="InterPro" id="IPR047952">
    <property type="entry name" value="Transpos_IS4"/>
</dbReference>
<dbReference type="Proteomes" id="UP000010411">
    <property type="component" value="Unassembled WGS sequence"/>
</dbReference>
<dbReference type="InterPro" id="IPR002559">
    <property type="entry name" value="Transposase_11"/>
</dbReference>
<evidence type="ECO:0000313" key="3">
    <source>
        <dbReference type="EMBL" id="EKX66666.1"/>
    </source>
</evidence>
<feature type="domain" description="Transposase IS4 N-terminal" evidence="2">
    <location>
        <begin position="31"/>
        <end position="123"/>
    </location>
</feature>
<dbReference type="PANTHER" id="PTHR37529">
    <property type="entry name" value="TRANSPOSASE INSG FOR INSERTION SEQUENCE ELEMENT IS4-RELATED"/>
    <property type="match status" value="1"/>
</dbReference>
<feature type="domain" description="Transposase IS4-like" evidence="1">
    <location>
        <begin position="141"/>
        <end position="383"/>
    </location>
</feature>
<dbReference type="EMBL" id="AEJC01000205">
    <property type="protein sequence ID" value="EKX66666.1"/>
    <property type="molecule type" value="Genomic_DNA"/>
</dbReference>
<comment type="caution">
    <text evidence="3">The sequence shown here is derived from an EMBL/GenBank/DDBJ whole genome shotgun (WGS) entry which is preliminary data.</text>
</comment>
<dbReference type="GO" id="GO:0006313">
    <property type="term" value="P:DNA transposition"/>
    <property type="evidence" value="ECO:0007669"/>
    <property type="project" value="InterPro"/>
</dbReference>
<evidence type="ECO:0000259" key="1">
    <source>
        <dbReference type="Pfam" id="PF01609"/>
    </source>
</evidence>
<dbReference type="GO" id="GO:0003677">
    <property type="term" value="F:DNA binding"/>
    <property type="evidence" value="ECO:0007669"/>
    <property type="project" value="InterPro"/>
</dbReference>
<accession>L1L0Q6</accession>
<evidence type="ECO:0000313" key="4">
    <source>
        <dbReference type="Proteomes" id="UP000010411"/>
    </source>
</evidence>
<keyword evidence="4" id="KW-1185">Reference proteome</keyword>
<dbReference type="Gene3D" id="3.90.350.10">
    <property type="entry name" value="Transposase Inhibitor Protein From Tn5, Chain A, domain 1"/>
    <property type="match status" value="1"/>
</dbReference>
<dbReference type="AlphaFoldDB" id="L1L0Q6"/>
<reference evidence="3 4" key="1">
    <citation type="submission" date="2012-11" db="EMBL/GenBank/DDBJ databases">
        <authorList>
            <person name="Huguet-Tapia J.C."/>
            <person name="Durkin A.S."/>
            <person name="Pettis G.S."/>
            <person name="Badger J.H."/>
        </authorList>
    </citation>
    <scope>NUCLEOTIDE SEQUENCE [LARGE SCALE GENOMIC DNA]</scope>
    <source>
        <strain evidence="3 4">91-03</strain>
    </source>
</reference>
<dbReference type="GO" id="GO:0004803">
    <property type="term" value="F:transposase activity"/>
    <property type="evidence" value="ECO:0007669"/>
    <property type="project" value="InterPro"/>
</dbReference>
<gene>
    <name evidence="3" type="ORF">STRIP9103_01514</name>
</gene>
<dbReference type="InterPro" id="IPR012337">
    <property type="entry name" value="RNaseH-like_sf"/>
</dbReference>
<protein>
    <submittedName>
        <fullName evidence="3">Transposase, IS4 family</fullName>
    </submittedName>
</protein>
<proteinExistence type="predicted"/>